<dbReference type="AlphaFoldDB" id="A0A161QRJ3"/>
<evidence type="ECO:0000313" key="3">
    <source>
        <dbReference type="Proteomes" id="UP000076501"/>
    </source>
</evidence>
<dbReference type="SUPFAM" id="SSF52833">
    <property type="entry name" value="Thioredoxin-like"/>
    <property type="match status" value="1"/>
</dbReference>
<dbReference type="EMBL" id="LJKA01000036">
    <property type="protein sequence ID" value="KZD36527.1"/>
    <property type="molecule type" value="Genomic_DNA"/>
</dbReference>
<dbReference type="RefSeq" id="WP_063222597.1">
    <property type="nucleotide sequence ID" value="NZ_JAEHBS010000024.1"/>
</dbReference>
<evidence type="ECO:0000259" key="1">
    <source>
        <dbReference type="Pfam" id="PF00462"/>
    </source>
</evidence>
<dbReference type="InterPro" id="IPR036249">
    <property type="entry name" value="Thioredoxin-like_sf"/>
</dbReference>
<feature type="domain" description="Glutaredoxin" evidence="1">
    <location>
        <begin position="7"/>
        <end position="62"/>
    </location>
</feature>
<comment type="caution">
    <text evidence="2">The sequence shown here is derived from an EMBL/GenBank/DDBJ whole genome shotgun (WGS) entry which is preliminary data.</text>
</comment>
<name>A0A161QRJ3_BACCE</name>
<proteinExistence type="predicted"/>
<dbReference type="Pfam" id="PF00462">
    <property type="entry name" value="Glutaredoxin"/>
    <property type="match status" value="1"/>
</dbReference>
<dbReference type="InterPro" id="IPR002109">
    <property type="entry name" value="Glutaredoxin"/>
</dbReference>
<evidence type="ECO:0000313" key="2">
    <source>
        <dbReference type="EMBL" id="KZD36527.1"/>
    </source>
</evidence>
<reference evidence="2 3" key="1">
    <citation type="submission" date="2015-09" db="EMBL/GenBank/DDBJ databases">
        <title>Bacillus cereus food isolates.</title>
        <authorList>
            <person name="Boekhorst J."/>
        </authorList>
    </citation>
    <scope>NUCLEOTIDE SEQUENCE [LARGE SCALE GENOMIC DNA]</scope>
    <source>
        <strain evidence="2 3">B4082</strain>
    </source>
</reference>
<sequence length="88" mass="10176">MKKNYGVTVFTMPHCPACINLKKWLIKENITFTEKDIIKDLKAQKEFEDLSLKYTPTIFIENGEETHKFIGAPIKELEKILLSESSSK</sequence>
<gene>
    <name evidence="2" type="ORF">B4082_2344</name>
</gene>
<dbReference type="Proteomes" id="UP000076501">
    <property type="component" value="Unassembled WGS sequence"/>
</dbReference>
<dbReference type="PROSITE" id="PS51354">
    <property type="entry name" value="GLUTAREDOXIN_2"/>
    <property type="match status" value="1"/>
</dbReference>
<dbReference type="Gene3D" id="3.40.30.10">
    <property type="entry name" value="Glutaredoxin"/>
    <property type="match status" value="1"/>
</dbReference>
<dbReference type="PATRIC" id="fig|1396.539.peg.3483"/>
<organism evidence="2 3">
    <name type="scientific">Bacillus cereus</name>
    <dbReference type="NCBI Taxonomy" id="1396"/>
    <lineage>
        <taxon>Bacteria</taxon>
        <taxon>Bacillati</taxon>
        <taxon>Bacillota</taxon>
        <taxon>Bacilli</taxon>
        <taxon>Bacillales</taxon>
        <taxon>Bacillaceae</taxon>
        <taxon>Bacillus</taxon>
        <taxon>Bacillus cereus group</taxon>
    </lineage>
</organism>
<accession>A0A161QRJ3</accession>
<protein>
    <recommendedName>
        <fullName evidence="1">Glutaredoxin domain-containing protein</fullName>
    </recommendedName>
</protein>